<dbReference type="EMBL" id="JAZGQO010000010">
    <property type="protein sequence ID" value="KAK6176897.1"/>
    <property type="molecule type" value="Genomic_DNA"/>
</dbReference>
<accession>A0AAN8JGC6</accession>
<keyword evidence="1" id="KW-0472">Membrane</keyword>
<evidence type="ECO:0000313" key="3">
    <source>
        <dbReference type="EMBL" id="KAK6176897.1"/>
    </source>
</evidence>
<proteinExistence type="predicted"/>
<evidence type="ECO:0000313" key="4">
    <source>
        <dbReference type="Proteomes" id="UP001347796"/>
    </source>
</evidence>
<evidence type="ECO:0008006" key="5">
    <source>
        <dbReference type="Google" id="ProtNLM"/>
    </source>
</evidence>
<evidence type="ECO:0000256" key="1">
    <source>
        <dbReference type="SAM" id="Phobius"/>
    </source>
</evidence>
<organism evidence="3 4">
    <name type="scientific">Patella caerulea</name>
    <name type="common">Rayed Mediterranean limpet</name>
    <dbReference type="NCBI Taxonomy" id="87958"/>
    <lineage>
        <taxon>Eukaryota</taxon>
        <taxon>Metazoa</taxon>
        <taxon>Spiralia</taxon>
        <taxon>Lophotrochozoa</taxon>
        <taxon>Mollusca</taxon>
        <taxon>Gastropoda</taxon>
        <taxon>Patellogastropoda</taxon>
        <taxon>Patelloidea</taxon>
        <taxon>Patellidae</taxon>
        <taxon>Patella</taxon>
    </lineage>
</organism>
<reference evidence="3 4" key="1">
    <citation type="submission" date="2024-01" db="EMBL/GenBank/DDBJ databases">
        <title>The genome of the rayed Mediterranean limpet Patella caerulea (Linnaeus, 1758).</title>
        <authorList>
            <person name="Anh-Thu Weber A."/>
            <person name="Halstead-Nussloch G."/>
        </authorList>
    </citation>
    <scope>NUCLEOTIDE SEQUENCE [LARGE SCALE GENOMIC DNA]</scope>
    <source>
        <strain evidence="3">AATW-2023a</strain>
        <tissue evidence="3">Whole specimen</tissue>
    </source>
</reference>
<feature type="chain" id="PRO_5042864562" description="CUB domain-containing protein" evidence="2">
    <location>
        <begin position="19"/>
        <end position="278"/>
    </location>
</feature>
<dbReference type="Proteomes" id="UP001347796">
    <property type="component" value="Unassembled WGS sequence"/>
</dbReference>
<keyword evidence="2" id="KW-0732">Signal</keyword>
<protein>
    <recommendedName>
        <fullName evidence="5">CUB domain-containing protein</fullName>
    </recommendedName>
</protein>
<keyword evidence="1" id="KW-1133">Transmembrane helix</keyword>
<feature type="signal peptide" evidence="2">
    <location>
        <begin position="1"/>
        <end position="18"/>
    </location>
</feature>
<name>A0AAN8JGC6_PATCE</name>
<gene>
    <name evidence="3" type="ORF">SNE40_015110</name>
</gene>
<sequence length="278" mass="31450">MQILPFVLFSLIACRFMAVYPAATTEPQSYDQLAICRKNKGTFYNIGHLIIAQEDHVPECKCRVKHTLQSTGNYLVVNGSAEGLRCSSAVVSFGYGSDVNIPQAFKINWICSESREFYSEFSIMKDEYLDIYFSYTFHLSEQPTFDIKLITPEPIDVSCEPFICRSFGGCDVEKSLQNQDLQNQDFWSRHKIEVIAVGLGLAATIVIISVFTWRRRKMSRHAAQPMVPASQPKPRLGMPSITLSNNCYTNTVSVAENSTEDANRFYDTIPHTYMQCIG</sequence>
<keyword evidence="1" id="KW-0812">Transmembrane</keyword>
<evidence type="ECO:0000256" key="2">
    <source>
        <dbReference type="SAM" id="SignalP"/>
    </source>
</evidence>
<feature type="transmembrane region" description="Helical" evidence="1">
    <location>
        <begin position="194"/>
        <end position="213"/>
    </location>
</feature>
<dbReference type="AlphaFoldDB" id="A0AAN8JGC6"/>
<keyword evidence="4" id="KW-1185">Reference proteome</keyword>
<comment type="caution">
    <text evidence="3">The sequence shown here is derived from an EMBL/GenBank/DDBJ whole genome shotgun (WGS) entry which is preliminary data.</text>
</comment>